<reference evidence="2 3" key="1">
    <citation type="journal article" date="2017" name="Int. J. Syst. Evol. Microbiol.">
        <title>Mycobacterium talmoniae sp. nov., a slowly growing mycobacterium isolated from human respiratory samples.</title>
        <authorList>
            <person name="Davidson R.M."/>
            <person name="DeGroote M.A."/>
            <person name="Marola J.L."/>
            <person name="Buss S."/>
            <person name="Jones V."/>
            <person name="McNeil M.R."/>
            <person name="Freifeld A.G."/>
            <person name="Elaine Epperson L."/>
            <person name="Hasan N.A."/>
            <person name="Jackson M."/>
            <person name="Iwen P.C."/>
            <person name="Salfinger M."/>
            <person name="Strong M."/>
        </authorList>
    </citation>
    <scope>NUCLEOTIDE SEQUENCE [LARGE SCALE GENOMIC DNA]</scope>
    <source>
        <strain evidence="2 3">ATCC BAA-2683</strain>
    </source>
</reference>
<gene>
    <name evidence="2" type="ORF">C1Y40_05575</name>
</gene>
<evidence type="ECO:0000256" key="1">
    <source>
        <dbReference type="SAM" id="MobiDB-lite"/>
    </source>
</evidence>
<evidence type="ECO:0000313" key="3">
    <source>
        <dbReference type="Proteomes" id="UP000238296"/>
    </source>
</evidence>
<name>A0A2S8BC96_9MYCO</name>
<organism evidence="2 3">
    <name type="scientific">Mycobacterium talmoniae</name>
    <dbReference type="NCBI Taxonomy" id="1858794"/>
    <lineage>
        <taxon>Bacteria</taxon>
        <taxon>Bacillati</taxon>
        <taxon>Actinomycetota</taxon>
        <taxon>Actinomycetes</taxon>
        <taxon>Mycobacteriales</taxon>
        <taxon>Mycobacteriaceae</taxon>
        <taxon>Mycobacterium</taxon>
    </lineage>
</organism>
<dbReference type="AlphaFoldDB" id="A0A2S8BC96"/>
<feature type="compositionally biased region" description="Basic and acidic residues" evidence="1">
    <location>
        <begin position="207"/>
        <end position="216"/>
    </location>
</feature>
<dbReference type="EMBL" id="PPEA01000876">
    <property type="protein sequence ID" value="PQM44265.1"/>
    <property type="molecule type" value="Genomic_DNA"/>
</dbReference>
<proteinExistence type="predicted"/>
<comment type="caution">
    <text evidence="2">The sequence shown here is derived from an EMBL/GenBank/DDBJ whole genome shotgun (WGS) entry which is preliminary data.</text>
</comment>
<feature type="region of interest" description="Disordered" evidence="1">
    <location>
        <begin position="174"/>
        <end position="277"/>
    </location>
</feature>
<protein>
    <submittedName>
        <fullName evidence="2">Uncharacterized protein</fullName>
    </submittedName>
</protein>
<dbReference type="Proteomes" id="UP000238296">
    <property type="component" value="Unassembled WGS sequence"/>
</dbReference>
<evidence type="ECO:0000313" key="2">
    <source>
        <dbReference type="EMBL" id="PQM44265.1"/>
    </source>
</evidence>
<sequence length="294" mass="31293">MDQRAGQARFDVVERFEDLFGAPIDDVPARRPGDQVDERVERLGREHRVGANVGMRLLGRLVDLHQRRHAGDRRGLFTLVEETFGQRQRKVAAGGVAGQHDLVGRIALLTQPLIPVVAVVDGLADRMLGQHPVVHHQHRAVGILRQLGDQPTVGVGAAGDEGAAVQVEHHAAGAVGRQHPGGTDQLGGALRQPDGGADGARRRKHRAGGDIEDAPRPRRVRQVATDGQGWPNGKTSGQPGESTGDPGPILDDLDGGSVADWIPTGSERPTWADTSTGRVGYLNDCGHGQLPTPL</sequence>
<accession>A0A2S8BC96</accession>